<comment type="caution">
    <text evidence="2">The sequence shown here is derived from an EMBL/GenBank/DDBJ whole genome shotgun (WGS) entry which is preliminary data.</text>
</comment>
<accession>A0A553JV73</accession>
<sequence>MSENIVKYMLWSFVFMLLVGVIGIVIYLNSTPREDNTHLHELVMGTWVKLPGFCEGKVTDIERMEIISPESMMVDRKPVRISGFTLSETSPVVVNCQTIGQGELYAQTSFLGNRFTRLYIGSVGGYVVLKEVNPRGEFWFKYDQKLQEKLQAMKSFPDFNRI</sequence>
<dbReference type="OrthoDB" id="6262932at2"/>
<keyword evidence="1" id="KW-1133">Transmembrane helix</keyword>
<protein>
    <submittedName>
        <fullName evidence="2">Uncharacterized protein</fullName>
    </submittedName>
</protein>
<keyword evidence="1" id="KW-0472">Membrane</keyword>
<dbReference type="RefSeq" id="WP_143562798.1">
    <property type="nucleotide sequence ID" value="NZ_BMPL01000001.1"/>
</dbReference>
<keyword evidence="1" id="KW-0812">Transmembrane</keyword>
<name>A0A553JV73_SHEHA</name>
<dbReference type="EMBL" id="VKGK01000001">
    <property type="protein sequence ID" value="TRY16352.1"/>
    <property type="molecule type" value="Genomic_DNA"/>
</dbReference>
<gene>
    <name evidence="2" type="ORF">FN961_01645</name>
</gene>
<evidence type="ECO:0000256" key="1">
    <source>
        <dbReference type="SAM" id="Phobius"/>
    </source>
</evidence>
<organism evidence="2 3">
    <name type="scientific">Shewanella hanedai</name>
    <name type="common">Alteromonas hanedai</name>
    <dbReference type="NCBI Taxonomy" id="25"/>
    <lineage>
        <taxon>Bacteria</taxon>
        <taxon>Pseudomonadati</taxon>
        <taxon>Pseudomonadota</taxon>
        <taxon>Gammaproteobacteria</taxon>
        <taxon>Alteromonadales</taxon>
        <taxon>Shewanellaceae</taxon>
        <taxon>Shewanella</taxon>
    </lineage>
</organism>
<reference evidence="3" key="1">
    <citation type="submission" date="2019-07" db="EMBL/GenBank/DDBJ databases">
        <title>Shewanella sp. YLB-08 draft genomic sequence.</title>
        <authorList>
            <person name="Yu L."/>
        </authorList>
    </citation>
    <scope>NUCLEOTIDE SEQUENCE [LARGE SCALE GENOMIC DNA]</scope>
    <source>
        <strain evidence="3">JCM 20706</strain>
    </source>
</reference>
<keyword evidence="3" id="KW-1185">Reference proteome</keyword>
<dbReference type="AlphaFoldDB" id="A0A553JV73"/>
<evidence type="ECO:0000313" key="3">
    <source>
        <dbReference type="Proteomes" id="UP000318126"/>
    </source>
</evidence>
<dbReference type="Proteomes" id="UP000318126">
    <property type="component" value="Unassembled WGS sequence"/>
</dbReference>
<feature type="transmembrane region" description="Helical" evidence="1">
    <location>
        <begin position="6"/>
        <end position="28"/>
    </location>
</feature>
<evidence type="ECO:0000313" key="2">
    <source>
        <dbReference type="EMBL" id="TRY16352.1"/>
    </source>
</evidence>
<proteinExistence type="predicted"/>